<evidence type="ECO:0000313" key="2">
    <source>
        <dbReference type="Proteomes" id="UP000886520"/>
    </source>
</evidence>
<keyword evidence="2" id="KW-1185">Reference proteome</keyword>
<dbReference type="EMBL" id="JABFUD020000001">
    <property type="protein sequence ID" value="KAI5084658.1"/>
    <property type="molecule type" value="Genomic_DNA"/>
</dbReference>
<dbReference type="PANTHER" id="PTHR48221">
    <property type="entry name" value="ACYL-COA SYNTHETASE FAMILY PROTEIN"/>
    <property type="match status" value="1"/>
</dbReference>
<organism evidence="1 2">
    <name type="scientific">Adiantum capillus-veneris</name>
    <name type="common">Maidenhair fern</name>
    <dbReference type="NCBI Taxonomy" id="13818"/>
    <lineage>
        <taxon>Eukaryota</taxon>
        <taxon>Viridiplantae</taxon>
        <taxon>Streptophyta</taxon>
        <taxon>Embryophyta</taxon>
        <taxon>Tracheophyta</taxon>
        <taxon>Polypodiopsida</taxon>
        <taxon>Polypodiidae</taxon>
        <taxon>Polypodiales</taxon>
        <taxon>Pteridineae</taxon>
        <taxon>Pteridaceae</taxon>
        <taxon>Vittarioideae</taxon>
        <taxon>Adiantum</taxon>
    </lineage>
</organism>
<dbReference type="OrthoDB" id="1917939at2759"/>
<sequence length="817" mass="90840">MNGRPSPLDELLSVLERKSSKNENGDANSNSRQFQSLLHSGNEDPLLDSALAMVGFTSATVQQTLSTISGKTLITVLASSIASASKLYFGRLESAVLSNNASTSSCFLGTSISHHELSLDDDYMCCGAPFSTSRAREIMEEALSFLKGSKLEDQSIVDLVEVLVKLYSTMSAYKSRLVGSCLLYEREKEQEETLALSFLDDLINFSLEKKAGIYNQFNPSIRLLLWRLQSGLLVQDLSALLETIAERPLMSLKNEFRRRQGWYNLIIAMAFGPDVFREGRQTLNAWLLASGAPFVWELKVELGACIWDMLQHPSSWGVSVDVGISLPPLSAFYCGTLHSIAMMLTRPPSWGGLRELGNLLEDKAAQDAGHSALHQNAEGPLRGLRGMETADRDMAHLDSLWMLSMDFPAWILFASLSLFQRPIGSCGGHSNSVGPGDSDNQSDPNGQEYAAWLSHQETAAQYIAWHFSPNDEKLRGLVVQMLRRVVQGWLNIKDEEILLGPAVKRRRLTTMHTKGINPACEKQMLVEEEVSVPEDMHKEARRKVTSDHPNLLKDVAMSVQKWLLSFQDSCSLLDDYSQGRTSGIRAIESMQQAKRRLVLSDVAGEVTTMRDSQQSEAMCTYKSFSFLDDLPLVALSCSPFLHKNAIVHLILHSVMVGSRFLSSRKDGYQEGRKGLAFKEPSHRTEDFRDACQEPFCLNFSCHASASKASGLARLFRFLETLDLLEFSSFVNGCHGLQWLDSFKEAVARQLQLCMRSWSQQADSTYCLTVLDDLQQRASSWAARTGLKSKTLKAFEQALQGLDILIASSVVDDTFLSA</sequence>
<dbReference type="AlphaFoldDB" id="A0A9D4VE93"/>
<comment type="caution">
    <text evidence="1">The sequence shown here is derived from an EMBL/GenBank/DDBJ whole genome shotgun (WGS) entry which is preliminary data.</text>
</comment>
<dbReference type="PANTHER" id="PTHR48221:SF2">
    <property type="entry name" value="ACYL-COA SYNTHETASE FAMILY PROTEIN"/>
    <property type="match status" value="1"/>
</dbReference>
<reference evidence="1" key="1">
    <citation type="submission" date="2021-01" db="EMBL/GenBank/DDBJ databases">
        <title>Adiantum capillus-veneris genome.</title>
        <authorList>
            <person name="Fang Y."/>
            <person name="Liao Q."/>
        </authorList>
    </citation>
    <scope>NUCLEOTIDE SEQUENCE</scope>
    <source>
        <strain evidence="1">H3</strain>
        <tissue evidence="1">Leaf</tissue>
    </source>
</reference>
<protein>
    <submittedName>
        <fullName evidence="1">Uncharacterized protein</fullName>
    </submittedName>
</protein>
<proteinExistence type="predicted"/>
<dbReference type="Proteomes" id="UP000886520">
    <property type="component" value="Chromosome 1"/>
</dbReference>
<name>A0A9D4VE93_ADICA</name>
<evidence type="ECO:0000313" key="1">
    <source>
        <dbReference type="EMBL" id="KAI5084658.1"/>
    </source>
</evidence>
<gene>
    <name evidence="1" type="ORF">GOP47_0000827</name>
</gene>
<accession>A0A9D4VE93</accession>